<dbReference type="EMBL" id="KQ030596">
    <property type="protein sequence ID" value="KJZ70992.1"/>
    <property type="molecule type" value="Genomic_DNA"/>
</dbReference>
<evidence type="ECO:0000313" key="3">
    <source>
        <dbReference type="Proteomes" id="UP000054481"/>
    </source>
</evidence>
<feature type="compositionally biased region" description="Pro residues" evidence="1">
    <location>
        <begin position="119"/>
        <end position="128"/>
    </location>
</feature>
<dbReference type="Proteomes" id="UP000054481">
    <property type="component" value="Unassembled WGS sequence"/>
</dbReference>
<feature type="region of interest" description="Disordered" evidence="1">
    <location>
        <begin position="104"/>
        <end position="138"/>
    </location>
</feature>
<feature type="compositionally biased region" description="Basic and acidic residues" evidence="1">
    <location>
        <begin position="1"/>
        <end position="10"/>
    </location>
</feature>
<gene>
    <name evidence="2" type="ORF">HIM_09603</name>
</gene>
<organism evidence="2 3">
    <name type="scientific">Hirsutella minnesotensis 3608</name>
    <dbReference type="NCBI Taxonomy" id="1043627"/>
    <lineage>
        <taxon>Eukaryota</taxon>
        <taxon>Fungi</taxon>
        <taxon>Dikarya</taxon>
        <taxon>Ascomycota</taxon>
        <taxon>Pezizomycotina</taxon>
        <taxon>Sordariomycetes</taxon>
        <taxon>Hypocreomycetidae</taxon>
        <taxon>Hypocreales</taxon>
        <taxon>Ophiocordycipitaceae</taxon>
        <taxon>Hirsutella</taxon>
    </lineage>
</organism>
<evidence type="ECO:0000313" key="2">
    <source>
        <dbReference type="EMBL" id="KJZ70992.1"/>
    </source>
</evidence>
<dbReference type="AlphaFoldDB" id="A0A0F7ZXM7"/>
<feature type="region of interest" description="Disordered" evidence="1">
    <location>
        <begin position="1"/>
        <end position="48"/>
    </location>
</feature>
<protein>
    <submittedName>
        <fullName evidence="2">Uncharacterized protein</fullName>
    </submittedName>
</protein>
<feature type="compositionally biased region" description="Basic and acidic residues" evidence="1">
    <location>
        <begin position="36"/>
        <end position="48"/>
    </location>
</feature>
<keyword evidence="3" id="KW-1185">Reference proteome</keyword>
<name>A0A0F7ZXM7_9HYPO</name>
<reference evidence="2 3" key="1">
    <citation type="journal article" date="2014" name="Genome Biol. Evol.">
        <title>Comparative genomics and transcriptomics analyses reveal divergent lifestyle features of nematode endoparasitic fungus Hirsutella minnesotensis.</title>
        <authorList>
            <person name="Lai Y."/>
            <person name="Liu K."/>
            <person name="Zhang X."/>
            <person name="Zhang X."/>
            <person name="Li K."/>
            <person name="Wang N."/>
            <person name="Shu C."/>
            <person name="Wu Y."/>
            <person name="Wang C."/>
            <person name="Bushley K.E."/>
            <person name="Xiang M."/>
            <person name="Liu X."/>
        </authorList>
    </citation>
    <scope>NUCLEOTIDE SEQUENCE [LARGE SCALE GENOMIC DNA]</scope>
    <source>
        <strain evidence="2 3">3608</strain>
    </source>
</reference>
<accession>A0A0F7ZXM7</accession>
<sequence length="221" mass="23863">MNSGESELRGGEVAGEDVVKNEGQWEVECGGEEEDEKKPEEKALEPEKGVVVELTPTEATVKTATSLVVVPGLQAAVGTVVMVLETVGVLLVAEKVEGESFKALGGERVEVSPTETNPPDTPAPPTQPETPTSLPAYEPQSIDDEKENLREFHDLLAKNSDYVPGLCNNRTARCSCSFRDSECKKGSTKDGKQFAGYFLAKFKACPDPQKNWVAMMCKAQV</sequence>
<evidence type="ECO:0000256" key="1">
    <source>
        <dbReference type="SAM" id="MobiDB-lite"/>
    </source>
</evidence>
<proteinExistence type="predicted"/>